<dbReference type="InterPro" id="IPR041682">
    <property type="entry name" value="AAA_14"/>
</dbReference>
<evidence type="ECO:0000259" key="1">
    <source>
        <dbReference type="Pfam" id="PF13173"/>
    </source>
</evidence>
<evidence type="ECO:0000313" key="3">
    <source>
        <dbReference type="EMBL" id="GAA0880583.1"/>
    </source>
</evidence>
<protein>
    <submittedName>
        <fullName evidence="3">ATP-binding protein</fullName>
    </submittedName>
</protein>
<keyword evidence="3" id="KW-0067">ATP-binding</keyword>
<dbReference type="GO" id="GO:0005524">
    <property type="term" value="F:ATP binding"/>
    <property type="evidence" value="ECO:0007669"/>
    <property type="project" value="UniProtKB-KW"/>
</dbReference>
<dbReference type="PANTHER" id="PTHR43566:SF2">
    <property type="entry name" value="DUF4143 DOMAIN-CONTAINING PROTEIN"/>
    <property type="match status" value="1"/>
</dbReference>
<dbReference type="PANTHER" id="PTHR43566">
    <property type="entry name" value="CONSERVED PROTEIN"/>
    <property type="match status" value="1"/>
</dbReference>
<keyword evidence="3" id="KW-0547">Nucleotide-binding</keyword>
<dbReference type="SUPFAM" id="SSF52540">
    <property type="entry name" value="P-loop containing nucleoside triphosphate hydrolases"/>
    <property type="match status" value="1"/>
</dbReference>
<dbReference type="Gene3D" id="3.40.50.300">
    <property type="entry name" value="P-loop containing nucleotide triphosphate hydrolases"/>
    <property type="match status" value="1"/>
</dbReference>
<evidence type="ECO:0000259" key="2">
    <source>
        <dbReference type="Pfam" id="PF13635"/>
    </source>
</evidence>
<proteinExistence type="predicted"/>
<comment type="caution">
    <text evidence="3">The sequence shown here is derived from an EMBL/GenBank/DDBJ whole genome shotgun (WGS) entry which is preliminary data.</text>
</comment>
<dbReference type="Pfam" id="PF13173">
    <property type="entry name" value="AAA_14"/>
    <property type="match status" value="1"/>
</dbReference>
<dbReference type="RefSeq" id="WP_343854021.1">
    <property type="nucleotide sequence ID" value="NZ_BAAAFI010000045.1"/>
</dbReference>
<dbReference type="EMBL" id="BAAAFI010000045">
    <property type="protein sequence ID" value="GAA0880583.1"/>
    <property type="molecule type" value="Genomic_DNA"/>
</dbReference>
<reference evidence="4" key="1">
    <citation type="journal article" date="2019" name="Int. J. Syst. Evol. Microbiol.">
        <title>The Global Catalogue of Microorganisms (GCM) 10K type strain sequencing project: providing services to taxonomists for standard genome sequencing and annotation.</title>
        <authorList>
            <consortium name="The Broad Institute Genomics Platform"/>
            <consortium name="The Broad Institute Genome Sequencing Center for Infectious Disease"/>
            <person name="Wu L."/>
            <person name="Ma J."/>
        </authorList>
    </citation>
    <scope>NUCLEOTIDE SEQUENCE [LARGE SCALE GENOMIC DNA]</scope>
    <source>
        <strain evidence="4">JCM 16112</strain>
    </source>
</reference>
<feature type="domain" description="DUF4143" evidence="2">
    <location>
        <begin position="186"/>
        <end position="342"/>
    </location>
</feature>
<dbReference type="Pfam" id="PF13635">
    <property type="entry name" value="DUF4143"/>
    <property type="match status" value="1"/>
</dbReference>
<keyword evidence="4" id="KW-1185">Reference proteome</keyword>
<organism evidence="3 4">
    <name type="scientific">Algoriphagus jejuensis</name>
    <dbReference type="NCBI Taxonomy" id="419934"/>
    <lineage>
        <taxon>Bacteria</taxon>
        <taxon>Pseudomonadati</taxon>
        <taxon>Bacteroidota</taxon>
        <taxon>Cytophagia</taxon>
        <taxon>Cytophagales</taxon>
        <taxon>Cyclobacteriaceae</taxon>
        <taxon>Algoriphagus</taxon>
    </lineage>
</organism>
<name>A0ABP3YIG9_9BACT</name>
<accession>A0ABP3YIG9</accession>
<dbReference type="InterPro" id="IPR025420">
    <property type="entry name" value="DUF4143"/>
</dbReference>
<gene>
    <name evidence="3" type="ORF">GCM10009119_35530</name>
</gene>
<feature type="domain" description="AAA" evidence="1">
    <location>
        <begin position="18"/>
        <end position="142"/>
    </location>
</feature>
<evidence type="ECO:0000313" key="4">
    <source>
        <dbReference type="Proteomes" id="UP001500469"/>
    </source>
</evidence>
<dbReference type="Proteomes" id="UP001500469">
    <property type="component" value="Unassembled WGS sequence"/>
</dbReference>
<sequence>MIQRILEEKLIQGLKTMPVTVILGPRQVGKTTLALELAKPAVDKPIHYLDLELDSDLAKLDDAEAYLRRFEHQLLVIDEVQRKPALFPVIRALVDLRKRAGERAGHFLLLGSASKELLQQSSESLAGRIRYLELHPFSALELHHEDPLGFKVDKLWFRGGFPDSYLADSEAETQDWRRDFIATYVEKDIPLFGPQVPATRMKRFWSMLAHYHGQQAVLTEIAKSLEVSHTTARTYLDILQDFLMVRQLQPWSGNTKKRLVKTPKVYLRDSGLLHSLLNISSFEQLMGHPAVGASWEGFVMENILNHLSPDWTASYYRSSNQAEIDLVLESGKEVWAVEIKKSSAPTISSGFHRASEDISATKKFIVYSGSDRFPMRGDLEVVGLVEFMNMIS</sequence>
<dbReference type="InterPro" id="IPR027417">
    <property type="entry name" value="P-loop_NTPase"/>
</dbReference>